<reference evidence="11 12" key="1">
    <citation type="submission" date="2023-07" db="EMBL/GenBank/DDBJ databases">
        <title>Genomic Encyclopedia of Type Strains, Phase IV (KMG-IV): sequencing the most valuable type-strain genomes for metagenomic binning, comparative biology and taxonomic classification.</title>
        <authorList>
            <person name="Goeker M."/>
        </authorList>
    </citation>
    <scope>NUCLEOTIDE SEQUENCE [LARGE SCALE GENOMIC DNA]</scope>
    <source>
        <strain evidence="11 12">DSM 23837</strain>
    </source>
</reference>
<dbReference type="PANTHER" id="PTHR44936:SF9">
    <property type="entry name" value="SENSOR PROTEIN CREC"/>
    <property type="match status" value="1"/>
</dbReference>
<keyword evidence="3" id="KW-0597">Phosphoprotein</keyword>
<dbReference type="Gene3D" id="3.30.565.10">
    <property type="entry name" value="Histidine kinase-like ATPase, C-terminal domain"/>
    <property type="match status" value="1"/>
</dbReference>
<evidence type="ECO:0000313" key="12">
    <source>
        <dbReference type="Proteomes" id="UP001223586"/>
    </source>
</evidence>
<keyword evidence="9" id="KW-1133">Transmembrane helix</keyword>
<keyword evidence="6 11" id="KW-0418">Kinase</keyword>
<dbReference type="SMART" id="SM00387">
    <property type="entry name" value="HATPase_c"/>
    <property type="match status" value="1"/>
</dbReference>
<sequence length="435" mass="49511">MKTRRLLTKDVYIIALLVVIIPLAGELKFYPFSGTFRMSLGPPLFFFFILFLRHVPATLAGFLTGLSVNGFRIIVHFLLYGAFDGDLFYNPAFIFYLVFGILFDLLRVKRFKQQTMILGLLGMFIEIVSNMLELGVQIITKDTVITVSELNKICIIAIFRSFFVVGFFNMINLYEARLREKEIRKQNEHMLMVVSNLYEESIHLKKTLHDAEVITKKAYSLYQELQNFESIHKDIEMGHFKQDALAIACEIHEIKKDNQRIYAGLSKLILGESHTNYMDIGDLLTVIVNSSRKYAELLHKKIKFDVFVDGDHPDYHVFSVLSLINNIVANAIEAVNDEGEITMSVHRDHESVIIKIKDNGPGISSKLKDLVFKPGFTSKYDQSGNPSTGIGLFYVKNVVEQYGGTVSFQNRMDASGAIFTMRIPIRFISPKGEIG</sequence>
<dbReference type="InterPro" id="IPR050980">
    <property type="entry name" value="2C_sensor_his_kinase"/>
</dbReference>
<evidence type="ECO:0000256" key="7">
    <source>
        <dbReference type="ARBA" id="ARBA00022840"/>
    </source>
</evidence>
<keyword evidence="9" id="KW-0472">Membrane</keyword>
<accession>A0ABT9WY45</accession>
<dbReference type="GO" id="GO:0004673">
    <property type="term" value="F:protein histidine kinase activity"/>
    <property type="evidence" value="ECO:0007669"/>
    <property type="project" value="UniProtKB-EC"/>
</dbReference>
<dbReference type="CDD" id="cd00075">
    <property type="entry name" value="HATPase"/>
    <property type="match status" value="1"/>
</dbReference>
<dbReference type="InterPro" id="IPR003594">
    <property type="entry name" value="HATPase_dom"/>
</dbReference>
<comment type="catalytic activity">
    <reaction evidence="1">
        <text>ATP + protein L-histidine = ADP + protein N-phospho-L-histidine.</text>
        <dbReference type="EC" id="2.7.13.3"/>
    </reaction>
</comment>
<evidence type="ECO:0000256" key="9">
    <source>
        <dbReference type="SAM" id="Phobius"/>
    </source>
</evidence>
<evidence type="ECO:0000256" key="2">
    <source>
        <dbReference type="ARBA" id="ARBA00012438"/>
    </source>
</evidence>
<feature type="domain" description="Histidine kinase" evidence="10">
    <location>
        <begin position="320"/>
        <end position="427"/>
    </location>
</feature>
<feature type="transmembrane region" description="Helical" evidence="9">
    <location>
        <begin position="150"/>
        <end position="174"/>
    </location>
</feature>
<dbReference type="Pfam" id="PF02518">
    <property type="entry name" value="HATPase_c"/>
    <property type="match status" value="1"/>
</dbReference>
<dbReference type="EMBL" id="JAUSTT010000034">
    <property type="protein sequence ID" value="MDQ0178152.1"/>
    <property type="molecule type" value="Genomic_DNA"/>
</dbReference>
<keyword evidence="9" id="KW-0812">Transmembrane</keyword>
<evidence type="ECO:0000256" key="1">
    <source>
        <dbReference type="ARBA" id="ARBA00000085"/>
    </source>
</evidence>
<dbReference type="InterPro" id="IPR036890">
    <property type="entry name" value="HATPase_C_sf"/>
</dbReference>
<dbReference type="InterPro" id="IPR005467">
    <property type="entry name" value="His_kinase_dom"/>
</dbReference>
<dbReference type="PRINTS" id="PR00344">
    <property type="entry name" value="BCTRLSENSOR"/>
</dbReference>
<keyword evidence="4 11" id="KW-0808">Transferase</keyword>
<evidence type="ECO:0000256" key="4">
    <source>
        <dbReference type="ARBA" id="ARBA00022679"/>
    </source>
</evidence>
<dbReference type="EC" id="2.7.13.3" evidence="2"/>
<dbReference type="SUPFAM" id="SSF55874">
    <property type="entry name" value="ATPase domain of HSP90 chaperone/DNA topoisomerase II/histidine kinase"/>
    <property type="match status" value="1"/>
</dbReference>
<gene>
    <name evidence="11" type="ORF">J2S08_004055</name>
</gene>
<dbReference type="InterPro" id="IPR004358">
    <property type="entry name" value="Sig_transdc_His_kin-like_C"/>
</dbReference>
<evidence type="ECO:0000256" key="5">
    <source>
        <dbReference type="ARBA" id="ARBA00022741"/>
    </source>
</evidence>
<evidence type="ECO:0000256" key="3">
    <source>
        <dbReference type="ARBA" id="ARBA00022553"/>
    </source>
</evidence>
<evidence type="ECO:0000256" key="8">
    <source>
        <dbReference type="ARBA" id="ARBA00023012"/>
    </source>
</evidence>
<dbReference type="Proteomes" id="UP001223586">
    <property type="component" value="Unassembled WGS sequence"/>
</dbReference>
<name>A0ABT9WY45_9BACI</name>
<keyword evidence="8" id="KW-0902">Two-component regulatory system</keyword>
<feature type="transmembrane region" description="Helical" evidence="9">
    <location>
        <begin position="118"/>
        <end position="138"/>
    </location>
</feature>
<protein>
    <recommendedName>
        <fullName evidence="2">histidine kinase</fullName>
        <ecNumber evidence="2">2.7.13.3</ecNumber>
    </recommendedName>
</protein>
<feature type="transmembrane region" description="Helical" evidence="9">
    <location>
        <begin position="12"/>
        <end position="30"/>
    </location>
</feature>
<keyword evidence="12" id="KW-1185">Reference proteome</keyword>
<dbReference type="PROSITE" id="PS50109">
    <property type="entry name" value="HIS_KIN"/>
    <property type="match status" value="1"/>
</dbReference>
<keyword evidence="7" id="KW-0067">ATP-binding</keyword>
<evidence type="ECO:0000259" key="10">
    <source>
        <dbReference type="PROSITE" id="PS50109"/>
    </source>
</evidence>
<keyword evidence="5" id="KW-0547">Nucleotide-binding</keyword>
<feature type="transmembrane region" description="Helical" evidence="9">
    <location>
        <begin position="88"/>
        <end position="106"/>
    </location>
</feature>
<comment type="caution">
    <text evidence="11">The sequence shown here is derived from an EMBL/GenBank/DDBJ whole genome shotgun (WGS) entry which is preliminary data.</text>
</comment>
<dbReference type="PANTHER" id="PTHR44936">
    <property type="entry name" value="SENSOR PROTEIN CREC"/>
    <property type="match status" value="1"/>
</dbReference>
<evidence type="ECO:0000256" key="6">
    <source>
        <dbReference type="ARBA" id="ARBA00022777"/>
    </source>
</evidence>
<proteinExistence type="predicted"/>
<evidence type="ECO:0000313" key="11">
    <source>
        <dbReference type="EMBL" id="MDQ0178152.1"/>
    </source>
</evidence>
<organism evidence="11 12">
    <name type="scientific">Bacillus chungangensis</name>
    <dbReference type="NCBI Taxonomy" id="587633"/>
    <lineage>
        <taxon>Bacteria</taxon>
        <taxon>Bacillati</taxon>
        <taxon>Bacillota</taxon>
        <taxon>Bacilli</taxon>
        <taxon>Bacillales</taxon>
        <taxon>Bacillaceae</taxon>
        <taxon>Bacillus</taxon>
    </lineage>
</organism>